<dbReference type="AlphaFoldDB" id="M7NK93"/>
<dbReference type="InterPro" id="IPR012867">
    <property type="entry name" value="DUF1648"/>
</dbReference>
<evidence type="ECO:0000259" key="2">
    <source>
        <dbReference type="Pfam" id="PF07853"/>
    </source>
</evidence>
<dbReference type="OrthoDB" id="957639at2"/>
<feature type="transmembrane region" description="Helical" evidence="1">
    <location>
        <begin position="55"/>
        <end position="74"/>
    </location>
</feature>
<evidence type="ECO:0000256" key="1">
    <source>
        <dbReference type="SAM" id="Phobius"/>
    </source>
</evidence>
<sequence>MGNLTYMNRLLKFFWLISLVVFFGALLLVYAFLPDRVAIHANTAGMPDEFVARELFFWTSLLGFVGVNALLYILRKLLLLTRRTTQSERELALRQDVAGWLLGLAGTINFFFVLVMAFFGVFNNAEGFSTGHFALLVYTGPLLLVLIFALLAWIFIRRKG</sequence>
<dbReference type="Proteomes" id="UP000011910">
    <property type="component" value="Unassembled WGS sequence"/>
</dbReference>
<gene>
    <name evidence="3" type="ORF">ADICEAN_02670</name>
</gene>
<keyword evidence="1" id="KW-0812">Transmembrane</keyword>
<evidence type="ECO:0000313" key="4">
    <source>
        <dbReference type="Proteomes" id="UP000011910"/>
    </source>
</evidence>
<reference evidence="3 4" key="1">
    <citation type="journal article" date="2013" name="Genome Announc.">
        <title>Draft Genome Sequence of Cesiribacter andamanensis Strain AMV16T, Isolated from a Soil Sample from a Mud Volcano in the Andaman Islands, India.</title>
        <authorList>
            <person name="Shivaji S."/>
            <person name="Ara S."/>
            <person name="Begum Z."/>
            <person name="Srinivas T.N."/>
            <person name="Singh A."/>
            <person name="Kumar Pinnaka A."/>
        </authorList>
    </citation>
    <scope>NUCLEOTIDE SEQUENCE [LARGE SCALE GENOMIC DNA]</scope>
    <source>
        <strain evidence="3 4">AMV16</strain>
    </source>
</reference>
<accession>M7NK93</accession>
<name>M7NK93_9BACT</name>
<feature type="transmembrane region" description="Helical" evidence="1">
    <location>
        <begin position="12"/>
        <end position="33"/>
    </location>
</feature>
<feature type="transmembrane region" description="Helical" evidence="1">
    <location>
        <begin position="97"/>
        <end position="121"/>
    </location>
</feature>
<feature type="transmembrane region" description="Helical" evidence="1">
    <location>
        <begin position="133"/>
        <end position="156"/>
    </location>
</feature>
<dbReference type="STRING" id="1279009.ADICEAN_02670"/>
<comment type="caution">
    <text evidence="3">The sequence shown here is derived from an EMBL/GenBank/DDBJ whole genome shotgun (WGS) entry which is preliminary data.</text>
</comment>
<protein>
    <submittedName>
        <fullName evidence="3">Putative membrane protein</fullName>
    </submittedName>
</protein>
<dbReference type="EMBL" id="AODQ01000069">
    <property type="protein sequence ID" value="EMR02195.1"/>
    <property type="molecule type" value="Genomic_DNA"/>
</dbReference>
<proteinExistence type="predicted"/>
<organism evidence="3 4">
    <name type="scientific">Cesiribacter andamanensis AMV16</name>
    <dbReference type="NCBI Taxonomy" id="1279009"/>
    <lineage>
        <taxon>Bacteria</taxon>
        <taxon>Pseudomonadati</taxon>
        <taxon>Bacteroidota</taxon>
        <taxon>Cytophagia</taxon>
        <taxon>Cytophagales</taxon>
        <taxon>Cesiribacteraceae</taxon>
        <taxon>Cesiribacter</taxon>
    </lineage>
</organism>
<evidence type="ECO:0000313" key="3">
    <source>
        <dbReference type="EMBL" id="EMR02195.1"/>
    </source>
</evidence>
<dbReference type="RefSeq" id="WP_009196060.1">
    <property type="nucleotide sequence ID" value="NZ_AODQ01000069.1"/>
</dbReference>
<keyword evidence="4" id="KW-1185">Reference proteome</keyword>
<dbReference type="Pfam" id="PF07853">
    <property type="entry name" value="DUF1648"/>
    <property type="match status" value="1"/>
</dbReference>
<keyword evidence="1" id="KW-1133">Transmembrane helix</keyword>
<keyword evidence="1" id="KW-0472">Membrane</keyword>
<feature type="domain" description="DUF1648" evidence="2">
    <location>
        <begin position="20"/>
        <end position="61"/>
    </location>
</feature>